<evidence type="ECO:0000313" key="1">
    <source>
        <dbReference type="EMBL" id="KAA3485012.1"/>
    </source>
</evidence>
<protein>
    <submittedName>
        <fullName evidence="1">UDP-sugar pyrophosphorylase-like</fullName>
    </submittedName>
</protein>
<sequence length="482" mass="53961">MFSKGGHGSGEDDGWRWRVLIVAKLNSGYRGPTGKLRRTNDGFPPSVPTGEVLSLGDDNFIKFEDVGVKEAKNAAFVLIAGGLGERLGYNGRWHFLQRPQLEHVSYNSTLSPFLFFRKLEVGSHKEIPFVIMTSDDIRVCFLSLMCGWRKLLLGALPPCICLQEKVACLDDSDARLTLDPPNKYKIQTKPHGHGDVHSLLYSSGLLNTQMDCCSRQFQLPWESVHLESTMPILLLFHGKQQKLLEELLNSVIVMNQLDPLLRATGHPNGDVNCETGYSPFPVNINQSLVHTLKSSAKQEVLLRNSYKDASKTSFKSSTRLECMMQDDPKTLPPSAKVRFTVPKGNPYHNATSGEMAIYLILKKVSMRVSKWRFLCNRLSTAKRWKCGHVKPKCGIIKSKVSGSCSISRRSTIALKGRDILDGALIINSTDGAEVKVGGSIKNKGWLIERINYKDTAFLEKLRVRGFRMEETYSQPGKYTLKP</sequence>
<accession>A0A5B6WVT5</accession>
<proteinExistence type="predicted"/>
<dbReference type="SUPFAM" id="SSF53448">
    <property type="entry name" value="Nucleotide-diphospho-sugar transferases"/>
    <property type="match status" value="1"/>
</dbReference>
<reference evidence="1" key="1">
    <citation type="submission" date="2019-08" db="EMBL/GenBank/DDBJ databases">
        <authorList>
            <person name="Liu F."/>
        </authorList>
    </citation>
    <scope>NUCLEOTIDE SEQUENCE [LARGE SCALE GENOMIC DNA]</scope>
    <source>
        <strain evidence="1">PA1801</strain>
        <tissue evidence="1">Leaf</tissue>
    </source>
</reference>
<dbReference type="AlphaFoldDB" id="A0A5B6WVT5"/>
<dbReference type="InterPro" id="IPR029044">
    <property type="entry name" value="Nucleotide-diphossugar_trans"/>
</dbReference>
<dbReference type="GO" id="GO:0003977">
    <property type="term" value="F:UDP-N-acetylglucosamine diphosphorylase activity"/>
    <property type="evidence" value="ECO:0007669"/>
    <property type="project" value="TreeGrafter"/>
</dbReference>
<evidence type="ECO:0000313" key="2">
    <source>
        <dbReference type="Proteomes" id="UP000325315"/>
    </source>
</evidence>
<dbReference type="Gene3D" id="2.160.10.30">
    <property type="match status" value="1"/>
</dbReference>
<dbReference type="InterPro" id="IPR039741">
    <property type="entry name" value="UDP-sugar_pyrophosphorylase"/>
</dbReference>
<gene>
    <name evidence="1" type="ORF">EPI10_007056</name>
</gene>
<keyword evidence="2" id="KW-1185">Reference proteome</keyword>
<dbReference type="OrthoDB" id="532420at2759"/>
<dbReference type="Proteomes" id="UP000325315">
    <property type="component" value="Unassembled WGS sequence"/>
</dbReference>
<dbReference type="EMBL" id="SMMG02000002">
    <property type="protein sequence ID" value="KAA3485012.1"/>
    <property type="molecule type" value="Genomic_DNA"/>
</dbReference>
<dbReference type="PANTHER" id="PTHR11952:SF9">
    <property type="entry name" value="UDP-SUGAR PYROPHOSPHORYLASE"/>
    <property type="match status" value="1"/>
</dbReference>
<dbReference type="PANTHER" id="PTHR11952">
    <property type="entry name" value="UDP- GLUCOSE PYROPHOSPHORYLASE"/>
    <property type="match status" value="1"/>
</dbReference>
<dbReference type="GO" id="GO:0006048">
    <property type="term" value="P:UDP-N-acetylglucosamine biosynthetic process"/>
    <property type="evidence" value="ECO:0007669"/>
    <property type="project" value="TreeGrafter"/>
</dbReference>
<name>A0A5B6WVT5_9ROSI</name>
<dbReference type="Gene3D" id="3.90.550.10">
    <property type="entry name" value="Spore Coat Polysaccharide Biosynthesis Protein SpsA, Chain A"/>
    <property type="match status" value="2"/>
</dbReference>
<comment type="caution">
    <text evidence="1">The sequence shown here is derived from an EMBL/GenBank/DDBJ whole genome shotgun (WGS) entry which is preliminary data.</text>
</comment>
<organism evidence="1 2">
    <name type="scientific">Gossypium australe</name>
    <dbReference type="NCBI Taxonomy" id="47621"/>
    <lineage>
        <taxon>Eukaryota</taxon>
        <taxon>Viridiplantae</taxon>
        <taxon>Streptophyta</taxon>
        <taxon>Embryophyta</taxon>
        <taxon>Tracheophyta</taxon>
        <taxon>Spermatophyta</taxon>
        <taxon>Magnoliopsida</taxon>
        <taxon>eudicotyledons</taxon>
        <taxon>Gunneridae</taxon>
        <taxon>Pentapetalae</taxon>
        <taxon>rosids</taxon>
        <taxon>malvids</taxon>
        <taxon>Malvales</taxon>
        <taxon>Malvaceae</taxon>
        <taxon>Malvoideae</taxon>
        <taxon>Gossypium</taxon>
    </lineage>
</organism>